<dbReference type="KEGG" id="aprs:BI364_03290"/>
<dbReference type="PANTHER" id="PTHR43110">
    <property type="entry name" value="THIOL PEROXIDASE"/>
    <property type="match status" value="1"/>
</dbReference>
<evidence type="ECO:0000256" key="1">
    <source>
        <dbReference type="ARBA" id="ARBA00022559"/>
    </source>
</evidence>
<keyword evidence="9" id="KW-1185">Reference proteome</keyword>
<comment type="miscellaneous">
    <text evidence="6">The active site is a conserved redox-active cysteine residue, the peroxidatic cysteine (C(P)), which makes the nucleophilic attack on the peroxide substrate. The peroxide oxidizes the C(P)-SH to cysteine sulfenic acid (C(P)-SOH), which then reacts with another cysteine residue, the resolving cysteine (C(R)), to form a disulfide bridge. The disulfide is subsequently reduced by an appropriate electron donor to complete the catalytic cycle. In this atypical 2-Cys peroxiredoxin, C(R) is present in the same subunit to form an intramolecular disulfide. The disulfide is subsequently reduced by thioredoxin.</text>
</comment>
<evidence type="ECO:0000313" key="9">
    <source>
        <dbReference type="Proteomes" id="UP000095401"/>
    </source>
</evidence>
<evidence type="ECO:0000256" key="6">
    <source>
        <dbReference type="HAMAP-Rule" id="MF_00269"/>
    </source>
</evidence>
<evidence type="ECO:0000256" key="5">
    <source>
        <dbReference type="ARBA" id="ARBA00023284"/>
    </source>
</evidence>
<dbReference type="InterPro" id="IPR013766">
    <property type="entry name" value="Thioredoxin_domain"/>
</dbReference>
<dbReference type="HAMAP" id="MF_00269">
    <property type="entry name" value="Tpx"/>
    <property type="match status" value="1"/>
</dbReference>
<accession>A0A1D8IL49</accession>
<dbReference type="SUPFAM" id="SSF52833">
    <property type="entry name" value="Thioredoxin-like"/>
    <property type="match status" value="1"/>
</dbReference>
<evidence type="ECO:0000259" key="7">
    <source>
        <dbReference type="PROSITE" id="PS51352"/>
    </source>
</evidence>
<keyword evidence="2 6" id="KW-0049">Antioxidant</keyword>
<dbReference type="EMBL" id="CP017415">
    <property type="protein sequence ID" value="AOU97155.1"/>
    <property type="molecule type" value="Genomic_DNA"/>
</dbReference>
<dbReference type="PROSITE" id="PS01265">
    <property type="entry name" value="TPX"/>
    <property type="match status" value="1"/>
</dbReference>
<evidence type="ECO:0000256" key="2">
    <source>
        <dbReference type="ARBA" id="ARBA00022862"/>
    </source>
</evidence>
<sequence>MATITLQGNPIHTHGELPKIGASAPDFHLVDGDLNDVNLASYAGKKKLLNIVPSLDTPTCALSTRKFNEFAKGRDGVVMLMVSADLPFAQKRFCDDAGLSNVISLSLMRTRAFAKDYGVLIEDGPLAGITARAVVVLDENDQVVYTQMVSEIADEPDYEAALAALA</sequence>
<feature type="domain" description="Thioredoxin" evidence="7">
    <location>
        <begin position="18"/>
        <end position="166"/>
    </location>
</feature>
<keyword evidence="4 6" id="KW-1015">Disulfide bond</keyword>
<keyword evidence="5 6" id="KW-0676">Redox-active center</keyword>
<dbReference type="EC" id="1.11.1.24" evidence="6"/>
<keyword evidence="1 6" id="KW-0575">Peroxidase</keyword>
<dbReference type="InterPro" id="IPR050455">
    <property type="entry name" value="Tpx_Peroxidase_subfamily"/>
</dbReference>
<evidence type="ECO:0000256" key="4">
    <source>
        <dbReference type="ARBA" id="ARBA00023157"/>
    </source>
</evidence>
<feature type="disulfide bond" description="Redox-active" evidence="6">
    <location>
        <begin position="60"/>
        <end position="94"/>
    </location>
</feature>
<dbReference type="Pfam" id="PF08534">
    <property type="entry name" value="Redoxin"/>
    <property type="match status" value="1"/>
</dbReference>
<dbReference type="InterPro" id="IPR002065">
    <property type="entry name" value="TPX"/>
</dbReference>
<dbReference type="Gene3D" id="3.40.30.10">
    <property type="entry name" value="Glutaredoxin"/>
    <property type="match status" value="1"/>
</dbReference>
<dbReference type="NCBIfam" id="NF001808">
    <property type="entry name" value="PRK00522.1"/>
    <property type="match status" value="1"/>
</dbReference>
<proteinExistence type="inferred from homology"/>
<dbReference type="GO" id="GO:0008379">
    <property type="term" value="F:thioredoxin peroxidase activity"/>
    <property type="evidence" value="ECO:0007669"/>
    <property type="project" value="UniProtKB-UniRule"/>
</dbReference>
<evidence type="ECO:0000313" key="8">
    <source>
        <dbReference type="EMBL" id="AOU97155.1"/>
    </source>
</evidence>
<protein>
    <recommendedName>
        <fullName evidence="6">Thiol peroxidase</fullName>
        <shortName evidence="6">Tpx</shortName>
        <ecNumber evidence="6">1.11.1.24</ecNumber>
    </recommendedName>
    <alternativeName>
        <fullName evidence="6">Peroxiredoxin tpx</fullName>
        <shortName evidence="6">Prx</shortName>
    </alternativeName>
    <alternativeName>
        <fullName evidence="6">Thioredoxin peroxidase</fullName>
    </alternativeName>
    <alternativeName>
        <fullName evidence="6">Thioredoxin-dependent peroxiredoxin</fullName>
    </alternativeName>
</protein>
<comment type="function">
    <text evidence="6">Thiol-specific peroxidase that catalyzes the reduction of hydrogen peroxide and organic hydroperoxides to water and alcohols, respectively. Plays a role in cell protection against oxidative stress by detoxifying peroxides.</text>
</comment>
<comment type="similarity">
    <text evidence="6">Belongs to the peroxiredoxin family. Tpx subfamily.</text>
</comment>
<organism evidence="8 9">
    <name type="scientific">Acidihalobacter yilgarnensis</name>
    <dbReference type="NCBI Taxonomy" id="2819280"/>
    <lineage>
        <taxon>Bacteria</taxon>
        <taxon>Pseudomonadati</taxon>
        <taxon>Pseudomonadota</taxon>
        <taxon>Gammaproteobacteria</taxon>
        <taxon>Chromatiales</taxon>
        <taxon>Ectothiorhodospiraceae</taxon>
        <taxon>Acidihalobacter</taxon>
    </lineage>
</organism>
<evidence type="ECO:0000256" key="3">
    <source>
        <dbReference type="ARBA" id="ARBA00023002"/>
    </source>
</evidence>
<feature type="active site" description="Cysteine sulfenic acid (-SOH) intermediate" evidence="6">
    <location>
        <position position="60"/>
    </location>
</feature>
<name>A0A1D8IL49_9GAMM</name>
<dbReference type="InterPro" id="IPR036249">
    <property type="entry name" value="Thioredoxin-like_sf"/>
</dbReference>
<dbReference type="PROSITE" id="PS51352">
    <property type="entry name" value="THIOREDOXIN_2"/>
    <property type="match status" value="1"/>
</dbReference>
<comment type="catalytic activity">
    <reaction evidence="6">
        <text>a hydroperoxide + [thioredoxin]-dithiol = an alcohol + [thioredoxin]-disulfide + H2O</text>
        <dbReference type="Rhea" id="RHEA:62620"/>
        <dbReference type="Rhea" id="RHEA-COMP:10698"/>
        <dbReference type="Rhea" id="RHEA-COMP:10700"/>
        <dbReference type="ChEBI" id="CHEBI:15377"/>
        <dbReference type="ChEBI" id="CHEBI:29950"/>
        <dbReference type="ChEBI" id="CHEBI:30879"/>
        <dbReference type="ChEBI" id="CHEBI:35924"/>
        <dbReference type="ChEBI" id="CHEBI:50058"/>
        <dbReference type="EC" id="1.11.1.24"/>
    </reaction>
</comment>
<comment type="subunit">
    <text evidence="6">Homodimer.</text>
</comment>
<dbReference type="Proteomes" id="UP000095401">
    <property type="component" value="Chromosome"/>
</dbReference>
<keyword evidence="3 6" id="KW-0560">Oxidoreductase</keyword>
<dbReference type="InterPro" id="IPR013740">
    <property type="entry name" value="Redoxin"/>
</dbReference>
<dbReference type="AlphaFoldDB" id="A0A1D8IL49"/>
<dbReference type="PANTHER" id="PTHR43110:SF1">
    <property type="entry name" value="THIOL PEROXIDASE"/>
    <property type="match status" value="1"/>
</dbReference>
<gene>
    <name evidence="6" type="primary">tpx</name>
    <name evidence="8" type="ORF">BI364_03290</name>
</gene>
<dbReference type="CDD" id="cd03014">
    <property type="entry name" value="PRX_Atyp2cys"/>
    <property type="match status" value="1"/>
</dbReference>
<dbReference type="RefSeq" id="WP_070077543.1">
    <property type="nucleotide sequence ID" value="NZ_CP017415.1"/>
</dbReference>
<reference evidence="9" key="1">
    <citation type="submission" date="2016-09" db="EMBL/GenBank/DDBJ databases">
        <title>Acidihalobacter prosperus F5.</title>
        <authorList>
            <person name="Khaleque H.N."/>
            <person name="Ramsay J.P."/>
            <person name="Kaksonen A.H."/>
            <person name="Boxall N.J."/>
            <person name="Watkin E.L.J."/>
        </authorList>
    </citation>
    <scope>NUCLEOTIDE SEQUENCE [LARGE SCALE GENOMIC DNA]</scope>
    <source>
        <strain evidence="9">F5</strain>
    </source>
</reference>
<dbReference type="InterPro" id="IPR018219">
    <property type="entry name" value="Tpx_CS"/>
</dbReference>